<evidence type="ECO:0000256" key="6">
    <source>
        <dbReference type="SAM" id="MobiDB-lite"/>
    </source>
</evidence>
<comment type="subcellular location">
    <subcellularLocation>
        <location evidence="3">Nucleus lamina</location>
    </subcellularLocation>
</comment>
<comment type="caution">
    <text evidence="7">The sequence shown here is derived from an EMBL/GenBank/DDBJ whole genome shotgun (WGS) entry which is preliminary data.</text>
</comment>
<dbReference type="GO" id="GO:0005652">
    <property type="term" value="C:nuclear lamina"/>
    <property type="evidence" value="ECO:0007669"/>
    <property type="project" value="UniProtKB-SubCell"/>
</dbReference>
<evidence type="ECO:0000256" key="4">
    <source>
        <dbReference type="ARBA" id="ARBA00024208"/>
    </source>
</evidence>
<protein>
    <submittedName>
        <fullName evidence="7">Uncharacterized protein</fullName>
    </submittedName>
</protein>
<dbReference type="GO" id="GO:0006997">
    <property type="term" value="P:nucleus organization"/>
    <property type="evidence" value="ECO:0007669"/>
    <property type="project" value="InterPro"/>
</dbReference>
<name>A0A9Q0K6P8_9MAGN</name>
<organism evidence="7 8">
    <name type="scientific">Protea cynaroides</name>
    <dbReference type="NCBI Taxonomy" id="273540"/>
    <lineage>
        <taxon>Eukaryota</taxon>
        <taxon>Viridiplantae</taxon>
        <taxon>Streptophyta</taxon>
        <taxon>Embryophyta</taxon>
        <taxon>Tracheophyta</taxon>
        <taxon>Spermatophyta</taxon>
        <taxon>Magnoliopsida</taxon>
        <taxon>Proteales</taxon>
        <taxon>Proteaceae</taxon>
        <taxon>Protea</taxon>
    </lineage>
</organism>
<keyword evidence="1 5" id="KW-0175">Coiled coil</keyword>
<evidence type="ECO:0000313" key="7">
    <source>
        <dbReference type="EMBL" id="KAJ4963633.1"/>
    </source>
</evidence>
<gene>
    <name evidence="7" type="ORF">NE237_023572</name>
</gene>
<evidence type="ECO:0000256" key="5">
    <source>
        <dbReference type="SAM" id="Coils"/>
    </source>
</evidence>
<dbReference type="PANTHER" id="PTHR31908:SF2">
    <property type="entry name" value="PROTEIN CROWDED NUCLEI 4"/>
    <property type="match status" value="1"/>
</dbReference>
<feature type="region of interest" description="Disordered" evidence="6">
    <location>
        <begin position="1"/>
        <end position="40"/>
    </location>
</feature>
<evidence type="ECO:0000256" key="3">
    <source>
        <dbReference type="ARBA" id="ARBA00024186"/>
    </source>
</evidence>
<keyword evidence="8" id="KW-1185">Reference proteome</keyword>
<comment type="similarity">
    <text evidence="4">Belongs to the CRWN family.</text>
</comment>
<dbReference type="OrthoDB" id="673795at2759"/>
<feature type="coiled-coil region" evidence="5">
    <location>
        <begin position="166"/>
        <end position="193"/>
    </location>
</feature>
<feature type="coiled-coil region" evidence="5">
    <location>
        <begin position="633"/>
        <end position="735"/>
    </location>
</feature>
<dbReference type="InterPro" id="IPR040418">
    <property type="entry name" value="CRWN"/>
</dbReference>
<reference evidence="7" key="1">
    <citation type="journal article" date="2023" name="Plant J.">
        <title>The genome of the king protea, Protea cynaroides.</title>
        <authorList>
            <person name="Chang J."/>
            <person name="Duong T.A."/>
            <person name="Schoeman C."/>
            <person name="Ma X."/>
            <person name="Roodt D."/>
            <person name="Barker N."/>
            <person name="Li Z."/>
            <person name="Van de Peer Y."/>
            <person name="Mizrachi E."/>
        </authorList>
    </citation>
    <scope>NUCLEOTIDE SEQUENCE</scope>
    <source>
        <tissue evidence="7">Young leaves</tissue>
    </source>
</reference>
<evidence type="ECO:0000256" key="2">
    <source>
        <dbReference type="ARBA" id="ARBA00023242"/>
    </source>
</evidence>
<dbReference type="AlphaFoldDB" id="A0A9Q0K6P8"/>
<evidence type="ECO:0000313" key="8">
    <source>
        <dbReference type="Proteomes" id="UP001141806"/>
    </source>
</evidence>
<feature type="coiled-coil region" evidence="5">
    <location>
        <begin position="431"/>
        <end position="595"/>
    </location>
</feature>
<feature type="coiled-coil region" evidence="5">
    <location>
        <begin position="282"/>
        <end position="316"/>
    </location>
</feature>
<keyword evidence="2" id="KW-0539">Nucleus</keyword>
<accession>A0A9Q0K6P8</accession>
<dbReference type="EMBL" id="JAMYWD010000008">
    <property type="protein sequence ID" value="KAJ4963633.1"/>
    <property type="molecule type" value="Genomic_DNA"/>
</dbReference>
<proteinExistence type="inferred from homology"/>
<dbReference type="Proteomes" id="UP001141806">
    <property type="component" value="Unassembled WGS sequence"/>
</dbReference>
<sequence>MVSPQQERLAISHGGANSKAGSLPGSRVFEPSTPVTRKGGTPLADEVIWKRLREAGFDEDSIKRRDKATLIAYLAKLEAEVFDYQYQMGLLILERKEWASKYEQVKASADAAEINCKLGQAIHSTALAEARKREESLKKALGVEKECIANIEKTLHEMRAESAETKISSQSKMAEAQRMIEHAQKKFTEAETKQHTAEFLQAEANRYHCAAERKLQEVEAREDELRRRLISFNFDCDAKEKEINLERQSLCESQRVLQQGQDRLLDGQALLSQREEYIFGRSQELNCREKELESLKENIENKHRALNEEKSSLHLKMTTLLEREEAAIEREALLSKKEKELLILQEKLASKEYDDIQRLTTKNEISLEKRKSDFEAELAVKHKQMEDEIETKRRAYELREVDLNHKEELIQEKEHDLEVQSRALVEREQDLIEKSKLLEQKEKSLNEAEKEAELDKMRLEKEREEINNMRLDLQKFIDSVENRRKQVEQAQEKFEAMKSEREELLILEMKLKEEIDSIRSQKLQLMTEADELKAEKAKFETEWELIDEKREELKKEAEHVAEERKTVSKLLKEERDSLKLEKDSLEDKLKNDVESLSCEQQTFISKMEHEHSEWFSKIQRERTDFVLDIEIRKRELESCIDKRREEIENYLREREEAFEQEKARELCYISSLKETVTKELEDVTLEMKRLDNERIEINLDRERREKEWADIRNAIEELQIQREKLMNQRELLHADREAIHIQIQHLKKLEDLKIAPENVVSEMQQVDLKYSRRRFPAKKCSNTPTTFQVTEEKSHLSKEAICDASELGLLCKQGAYNASPPSSTPMSWLKRCAELIFKYPPEKPAIKHGERMLVSEFKDANLKLLESDYSQNTKKTMLAQLENIEDLRSIENDSTKKS</sequence>
<dbReference type="PANTHER" id="PTHR31908">
    <property type="entry name" value="PROTEIN CROWDED NUCLEI 4"/>
    <property type="match status" value="1"/>
</dbReference>
<evidence type="ECO:0000256" key="1">
    <source>
        <dbReference type="ARBA" id="ARBA00023054"/>
    </source>
</evidence>